<organism evidence="2 3">
    <name type="scientific">Bacillus salipaludis</name>
    <dbReference type="NCBI Taxonomy" id="2547811"/>
    <lineage>
        <taxon>Bacteria</taxon>
        <taxon>Bacillati</taxon>
        <taxon>Bacillota</taxon>
        <taxon>Bacilli</taxon>
        <taxon>Bacillales</taxon>
        <taxon>Bacillaceae</taxon>
        <taxon>Bacillus</taxon>
    </lineage>
</organism>
<evidence type="ECO:0000313" key="3">
    <source>
        <dbReference type="Proteomes" id="UP000295132"/>
    </source>
</evidence>
<sequence length="277" mass="31240">MKKWALAAIVYLLAIIGGYWVYDANFKTEAKTTMDMSHESLVLTSESHAQNESGSGHHHESTGIEAGEVKPTFSYKDGNIEITLKDMQNNPVNDLDVNHEKLMHLIVVNDHLDQYYHIHPKKVGPGKFVIRYPLAEGKYIAFIDVKPKNLDYKVEPVPFNVGNPVSSHTHPALVPDQTLVKTIDGEKVELNVSSFEAGTPVTLVFQLDDSKLEQYLGAAGHVVILNENANQYLHVHPKDEQRPVFETQFDHPGTYKIWAEFKQAGKVRVFPFIIKIK</sequence>
<comment type="caution">
    <text evidence="2">The sequence shown here is derived from an EMBL/GenBank/DDBJ whole genome shotgun (WGS) entry which is preliminary data.</text>
</comment>
<dbReference type="RefSeq" id="WP_133333458.1">
    <property type="nucleotide sequence ID" value="NZ_SMYO01000003.1"/>
</dbReference>
<feature type="compositionally biased region" description="Polar residues" evidence="1">
    <location>
        <begin position="44"/>
        <end position="54"/>
    </location>
</feature>
<evidence type="ECO:0000256" key="1">
    <source>
        <dbReference type="SAM" id="MobiDB-lite"/>
    </source>
</evidence>
<dbReference type="Proteomes" id="UP000295132">
    <property type="component" value="Unassembled WGS sequence"/>
</dbReference>
<dbReference type="EMBL" id="SMYO01000003">
    <property type="protein sequence ID" value="TDK63116.1"/>
    <property type="molecule type" value="Genomic_DNA"/>
</dbReference>
<gene>
    <name evidence="2" type="ORF">E2K98_06585</name>
</gene>
<evidence type="ECO:0000313" key="2">
    <source>
        <dbReference type="EMBL" id="TDK63116.1"/>
    </source>
</evidence>
<reference evidence="2 3" key="1">
    <citation type="submission" date="2019-03" db="EMBL/GenBank/DDBJ databases">
        <title>Bacillus niacini sp. nov. a Nicotinate-Metabolizing Mesophile Isolated from Soil.</title>
        <authorList>
            <person name="Zhang G."/>
        </authorList>
    </citation>
    <scope>NUCLEOTIDE SEQUENCE [LARGE SCALE GENOMIC DNA]</scope>
    <source>
        <strain evidence="2 3">WN066</strain>
    </source>
</reference>
<protein>
    <recommendedName>
        <fullName evidence="4">Secreted protein</fullName>
    </recommendedName>
</protein>
<evidence type="ECO:0008006" key="4">
    <source>
        <dbReference type="Google" id="ProtNLM"/>
    </source>
</evidence>
<proteinExistence type="predicted"/>
<name>A0A4R5VVH5_9BACI</name>
<accession>A0A4R5VVH5</accession>
<dbReference type="AlphaFoldDB" id="A0A4R5VVH5"/>
<feature type="region of interest" description="Disordered" evidence="1">
    <location>
        <begin position="44"/>
        <end position="63"/>
    </location>
</feature>